<keyword evidence="1" id="KW-0812">Transmembrane</keyword>
<dbReference type="EMBL" id="BMPP01000019">
    <property type="protein sequence ID" value="GGK38955.1"/>
    <property type="molecule type" value="Genomic_DNA"/>
</dbReference>
<feature type="transmembrane region" description="Helical" evidence="1">
    <location>
        <begin position="158"/>
        <end position="178"/>
    </location>
</feature>
<dbReference type="PANTHER" id="PTHR31272:SF4">
    <property type="entry name" value="CYTOCHROME C-TYPE BIOGENESIS PROTEIN HI_1454-RELATED"/>
    <property type="match status" value="1"/>
</dbReference>
<reference evidence="3" key="1">
    <citation type="journal article" date="2019" name="Int. J. Syst. Evol. Microbiol.">
        <title>The Global Catalogue of Microorganisms (GCM) 10K type strain sequencing project: providing services to taxonomists for standard genome sequencing and annotation.</title>
        <authorList>
            <consortium name="The Broad Institute Genomics Platform"/>
            <consortium name="The Broad Institute Genome Sequencing Center for Infectious Disease"/>
            <person name="Wu L."/>
            <person name="Ma J."/>
        </authorList>
    </citation>
    <scope>NUCLEOTIDE SEQUENCE [LARGE SCALE GENOMIC DNA]</scope>
    <source>
        <strain evidence="3">JCM 30331</strain>
    </source>
</reference>
<organism evidence="2 3">
    <name type="scientific">Deinococcus malanensis</name>
    <dbReference type="NCBI Taxonomy" id="1706855"/>
    <lineage>
        <taxon>Bacteria</taxon>
        <taxon>Thermotogati</taxon>
        <taxon>Deinococcota</taxon>
        <taxon>Deinococci</taxon>
        <taxon>Deinococcales</taxon>
        <taxon>Deinococcaceae</taxon>
        <taxon>Deinococcus</taxon>
    </lineage>
</organism>
<dbReference type="InterPro" id="IPR051790">
    <property type="entry name" value="Cytochrome_c-biogenesis_DsbD"/>
</dbReference>
<dbReference type="PANTHER" id="PTHR31272">
    <property type="entry name" value="CYTOCHROME C-TYPE BIOGENESIS PROTEIN HI_1454-RELATED"/>
    <property type="match status" value="1"/>
</dbReference>
<keyword evidence="3" id="KW-1185">Reference proteome</keyword>
<sequence length="265" mass="27477">MITLLTYAFAAGTVAALNPCGFAVLPAVISRFVTRPAGRHPVLDGLALGVLLTLGTLTTFSVLGLIISVFGTGLAKVIPYLNLVLGVVLLVLAVRTFSGRALALHIPGLRAPEGERLSEYYPYGIAYGLASLGCTLPVFLMIVGGAASREPLERVGMFAAYGAGMGAVLLTVSLASAFGKEAVIVGLKNAGQYVNFIGGAGLLLAGAYTVYYQTRFIEQLLTGNATLLPILTGFMALVVTAMIARVLYLNEQRGMGSGGVVTSES</sequence>
<evidence type="ECO:0000313" key="2">
    <source>
        <dbReference type="EMBL" id="GGK38955.1"/>
    </source>
</evidence>
<dbReference type="RefSeq" id="WP_189011261.1">
    <property type="nucleotide sequence ID" value="NZ_BMPP01000019.1"/>
</dbReference>
<accession>A0ABQ2F1W4</accession>
<feature type="transmembrane region" description="Helical" evidence="1">
    <location>
        <begin position="77"/>
        <end position="97"/>
    </location>
</feature>
<dbReference type="Proteomes" id="UP000647587">
    <property type="component" value="Unassembled WGS sequence"/>
</dbReference>
<evidence type="ECO:0008006" key="4">
    <source>
        <dbReference type="Google" id="ProtNLM"/>
    </source>
</evidence>
<protein>
    <recommendedName>
        <fullName evidence="4">Cytochrome C biogenesis protein transmembrane domain-containing protein</fullName>
    </recommendedName>
</protein>
<proteinExistence type="predicted"/>
<feature type="transmembrane region" description="Helical" evidence="1">
    <location>
        <begin position="190"/>
        <end position="212"/>
    </location>
</feature>
<feature type="transmembrane region" description="Helical" evidence="1">
    <location>
        <begin position="125"/>
        <end position="146"/>
    </location>
</feature>
<gene>
    <name evidence="2" type="ORF">GCM10008955_36010</name>
</gene>
<feature type="transmembrane region" description="Helical" evidence="1">
    <location>
        <begin position="224"/>
        <end position="248"/>
    </location>
</feature>
<name>A0ABQ2F1W4_9DEIO</name>
<keyword evidence="1" id="KW-1133">Transmembrane helix</keyword>
<evidence type="ECO:0000313" key="3">
    <source>
        <dbReference type="Proteomes" id="UP000647587"/>
    </source>
</evidence>
<keyword evidence="1" id="KW-0472">Membrane</keyword>
<evidence type="ECO:0000256" key="1">
    <source>
        <dbReference type="SAM" id="Phobius"/>
    </source>
</evidence>
<comment type="caution">
    <text evidence="2">The sequence shown here is derived from an EMBL/GenBank/DDBJ whole genome shotgun (WGS) entry which is preliminary data.</text>
</comment>
<feature type="transmembrane region" description="Helical" evidence="1">
    <location>
        <begin position="46"/>
        <end position="70"/>
    </location>
</feature>